<accession>A0A1Y0IEN6</accession>
<dbReference type="SMART" id="SM00388">
    <property type="entry name" value="HisKA"/>
    <property type="match status" value="1"/>
</dbReference>
<dbReference type="SUPFAM" id="SSF47384">
    <property type="entry name" value="Homodimeric domain of signal transducing histidine kinase"/>
    <property type="match status" value="1"/>
</dbReference>
<reference evidence="7 8" key="1">
    <citation type="submission" date="2017-05" db="EMBL/GenBank/DDBJ databases">
        <title>Genomic insights into alkan degradation activity of Oleiphilus messinensis.</title>
        <authorList>
            <person name="Kozyavkin S.A."/>
            <person name="Slesarev A.I."/>
            <person name="Golyshin P.N."/>
            <person name="Korzhenkov A."/>
            <person name="Golyshina O.N."/>
            <person name="Toshchakov S.V."/>
        </authorList>
    </citation>
    <scope>NUCLEOTIDE SEQUENCE [LARGE SCALE GENOMIC DNA]</scope>
    <source>
        <strain evidence="7 8">ME102</strain>
    </source>
</reference>
<dbReference type="KEGG" id="ome:OLMES_3915"/>
<gene>
    <name evidence="7" type="ORF">OLMES_3915</name>
</gene>
<comment type="catalytic activity">
    <reaction evidence="1">
        <text>ATP + protein L-histidine = ADP + protein N-phospho-L-histidine.</text>
        <dbReference type="EC" id="2.7.13.3"/>
    </reaction>
</comment>
<evidence type="ECO:0000313" key="8">
    <source>
        <dbReference type="Proteomes" id="UP000196027"/>
    </source>
</evidence>
<organism evidence="7 8">
    <name type="scientific">Oleiphilus messinensis</name>
    <dbReference type="NCBI Taxonomy" id="141451"/>
    <lineage>
        <taxon>Bacteria</taxon>
        <taxon>Pseudomonadati</taxon>
        <taxon>Pseudomonadota</taxon>
        <taxon>Gammaproteobacteria</taxon>
        <taxon>Oceanospirillales</taxon>
        <taxon>Oleiphilaceae</taxon>
        <taxon>Oleiphilus</taxon>
    </lineage>
</organism>
<sequence length="635" mass="70608">MVARLFSTRYFPLLTVVVLLFAFTLHNGYRIYHTNKGEQTRIKSEIFWMFYQAERQYLRLLLSLSNELNGVAAEPDESVIDQFDIVWGFQIALETLTRRNPDMVVKLPVLSAASKQLGRSLQTNESAIISLATLPESEKLALLAELRRLEPLLQDAVVGLINLDNAEQKEHRETLASLTERALASLSLALLVVFSTAIFLLREMQAKDALSSALQVKSDSLEKSQHQLDSAQKIASAASFEYRVSENHLVPSRYLADIMGWTLDEPLPLDALLNAFIDPEQRQVISAMIVTEQVGGMAEAILRLKNEEDRLVEFNLDVSQDSSGAKVIFGTLHDITRLKDAEQLAWSLNNDLEFRVAERTQALQVSSQALKDSNRQLQAARIEAEAASQAKTEFLATISHELRTPMNAILGLTRVCLKTDLTEKQSRMLNEVCQAGEDLNAVINEMLEYAELDAGKIMVIDQSFNLRTVLERVAGVYQWLAERKSLEVRIEVDAELPELILGDNEILHRALLYLFNNAVKFTEQGEVGLNCELRERQGDVLIVRFSVTDTGPGIPGDIQAAIFEAFRQGDGSSTRSHGGTGLGLTLSEKLVRVLGGHIQLYSQENVGSMFCFDIPLKAGKKGHTREDACGVPAGP</sequence>
<dbReference type="PANTHER" id="PTHR45339">
    <property type="entry name" value="HYBRID SIGNAL TRANSDUCTION HISTIDINE KINASE J"/>
    <property type="match status" value="1"/>
</dbReference>
<evidence type="ECO:0000256" key="1">
    <source>
        <dbReference type="ARBA" id="ARBA00000085"/>
    </source>
</evidence>
<feature type="transmembrane region" description="Helical" evidence="5">
    <location>
        <begin position="182"/>
        <end position="201"/>
    </location>
</feature>
<dbReference type="InterPro" id="IPR005467">
    <property type="entry name" value="His_kinase_dom"/>
</dbReference>
<keyword evidence="3" id="KW-0597">Phosphoprotein</keyword>
<dbReference type="PRINTS" id="PR00344">
    <property type="entry name" value="BCTRLSENSOR"/>
</dbReference>
<keyword evidence="4" id="KW-0902">Two-component regulatory system</keyword>
<evidence type="ECO:0000256" key="2">
    <source>
        <dbReference type="ARBA" id="ARBA00012438"/>
    </source>
</evidence>
<dbReference type="EMBL" id="CP021425">
    <property type="protein sequence ID" value="ARU57935.1"/>
    <property type="molecule type" value="Genomic_DNA"/>
</dbReference>
<dbReference type="InterPro" id="IPR003661">
    <property type="entry name" value="HisK_dim/P_dom"/>
</dbReference>
<dbReference type="InterPro" id="IPR036097">
    <property type="entry name" value="HisK_dim/P_sf"/>
</dbReference>
<evidence type="ECO:0000313" key="7">
    <source>
        <dbReference type="EMBL" id="ARU57935.1"/>
    </source>
</evidence>
<dbReference type="Proteomes" id="UP000196027">
    <property type="component" value="Chromosome"/>
</dbReference>
<dbReference type="Gene3D" id="3.30.565.10">
    <property type="entry name" value="Histidine kinase-like ATPase, C-terminal domain"/>
    <property type="match status" value="1"/>
</dbReference>
<dbReference type="Pfam" id="PF02518">
    <property type="entry name" value="HATPase_c"/>
    <property type="match status" value="1"/>
</dbReference>
<dbReference type="SUPFAM" id="SSF55874">
    <property type="entry name" value="ATPase domain of HSP90 chaperone/DNA topoisomerase II/histidine kinase"/>
    <property type="match status" value="1"/>
</dbReference>
<dbReference type="EC" id="2.7.13.3" evidence="2"/>
<dbReference type="Gene3D" id="3.30.450.20">
    <property type="entry name" value="PAS domain"/>
    <property type="match status" value="1"/>
</dbReference>
<keyword evidence="5" id="KW-1133">Transmembrane helix</keyword>
<dbReference type="InterPro" id="IPR035965">
    <property type="entry name" value="PAS-like_dom_sf"/>
</dbReference>
<dbReference type="InterPro" id="IPR003594">
    <property type="entry name" value="HATPase_dom"/>
</dbReference>
<dbReference type="InterPro" id="IPR004358">
    <property type="entry name" value="Sig_transdc_His_kin-like_C"/>
</dbReference>
<evidence type="ECO:0000256" key="3">
    <source>
        <dbReference type="ARBA" id="ARBA00022553"/>
    </source>
</evidence>
<keyword evidence="8" id="KW-1185">Reference proteome</keyword>
<dbReference type="CDD" id="cd00082">
    <property type="entry name" value="HisKA"/>
    <property type="match status" value="1"/>
</dbReference>
<dbReference type="Pfam" id="PF00512">
    <property type="entry name" value="HisKA"/>
    <property type="match status" value="1"/>
</dbReference>
<evidence type="ECO:0000256" key="4">
    <source>
        <dbReference type="ARBA" id="ARBA00023012"/>
    </source>
</evidence>
<dbReference type="Gene3D" id="1.10.287.130">
    <property type="match status" value="1"/>
</dbReference>
<dbReference type="CDD" id="cd16922">
    <property type="entry name" value="HATPase_EvgS-ArcB-TorS-like"/>
    <property type="match status" value="1"/>
</dbReference>
<dbReference type="RefSeq" id="WP_198343039.1">
    <property type="nucleotide sequence ID" value="NZ_CP021425.1"/>
</dbReference>
<evidence type="ECO:0000259" key="6">
    <source>
        <dbReference type="PROSITE" id="PS50109"/>
    </source>
</evidence>
<evidence type="ECO:0000256" key="5">
    <source>
        <dbReference type="SAM" id="Phobius"/>
    </source>
</evidence>
<dbReference type="PANTHER" id="PTHR45339:SF1">
    <property type="entry name" value="HYBRID SIGNAL TRANSDUCTION HISTIDINE KINASE J"/>
    <property type="match status" value="1"/>
</dbReference>
<dbReference type="FunFam" id="3.30.565.10:FF:000010">
    <property type="entry name" value="Sensor histidine kinase RcsC"/>
    <property type="match status" value="1"/>
</dbReference>
<dbReference type="AlphaFoldDB" id="A0A1Y0IEN6"/>
<name>A0A1Y0IEN6_9GAMM</name>
<protein>
    <recommendedName>
        <fullName evidence="2">histidine kinase</fullName>
        <ecNumber evidence="2">2.7.13.3</ecNumber>
    </recommendedName>
</protein>
<dbReference type="PROSITE" id="PS50109">
    <property type="entry name" value="HIS_KIN"/>
    <property type="match status" value="1"/>
</dbReference>
<dbReference type="GO" id="GO:0000155">
    <property type="term" value="F:phosphorelay sensor kinase activity"/>
    <property type="evidence" value="ECO:0007669"/>
    <property type="project" value="InterPro"/>
</dbReference>
<proteinExistence type="predicted"/>
<keyword evidence="5" id="KW-0472">Membrane</keyword>
<keyword evidence="5" id="KW-0812">Transmembrane</keyword>
<dbReference type="SMART" id="SM00387">
    <property type="entry name" value="HATPase_c"/>
    <property type="match status" value="1"/>
</dbReference>
<dbReference type="SUPFAM" id="SSF55785">
    <property type="entry name" value="PYP-like sensor domain (PAS domain)"/>
    <property type="match status" value="1"/>
</dbReference>
<dbReference type="InterPro" id="IPR036890">
    <property type="entry name" value="HATPase_C_sf"/>
</dbReference>
<feature type="domain" description="Histidine kinase" evidence="6">
    <location>
        <begin position="397"/>
        <end position="618"/>
    </location>
</feature>